<evidence type="ECO:0000256" key="1">
    <source>
        <dbReference type="ARBA" id="ARBA00022679"/>
    </source>
</evidence>
<accession>A0A1F8G137</accession>
<gene>
    <name evidence="6" type="ORF">A3F25_02945</name>
</gene>
<organism evidence="6 7">
    <name type="scientific">Candidatus Yanofskybacteria bacterium RIFCSPHIGHO2_12_FULL_45_19b</name>
    <dbReference type="NCBI Taxonomy" id="1802689"/>
    <lineage>
        <taxon>Bacteria</taxon>
        <taxon>Candidatus Yanofskyibacteriota</taxon>
    </lineage>
</organism>
<dbReference type="PANTHER" id="PTHR42763:SF2">
    <property type="entry name" value="ADP-GLUCOSE PHOSPHORYLASE"/>
    <property type="match status" value="1"/>
</dbReference>
<keyword evidence="1" id="KW-0808">Transferase</keyword>
<keyword evidence="3" id="KW-0119">Carbohydrate metabolism</keyword>
<evidence type="ECO:0000259" key="5">
    <source>
        <dbReference type="Pfam" id="PF01087"/>
    </source>
</evidence>
<dbReference type="GO" id="GO:0008270">
    <property type="term" value="F:zinc ion binding"/>
    <property type="evidence" value="ECO:0007669"/>
    <property type="project" value="InterPro"/>
</dbReference>
<comment type="caution">
    <text evidence="6">The sequence shown here is derived from an EMBL/GenBank/DDBJ whole genome shotgun (WGS) entry which is preliminary data.</text>
</comment>
<evidence type="ECO:0000313" key="6">
    <source>
        <dbReference type="EMBL" id="OGN19047.1"/>
    </source>
</evidence>
<evidence type="ECO:0000256" key="2">
    <source>
        <dbReference type="ARBA" id="ARBA00022695"/>
    </source>
</evidence>
<proteinExistence type="predicted"/>
<dbReference type="GO" id="GO:0008108">
    <property type="term" value="F:UDP-glucose:hexose-1-phosphate uridylyltransferase activity"/>
    <property type="evidence" value="ECO:0007669"/>
    <property type="project" value="InterPro"/>
</dbReference>
<dbReference type="InterPro" id="IPR001937">
    <property type="entry name" value="GalP_UDPtransf1"/>
</dbReference>
<protein>
    <recommendedName>
        <fullName evidence="5">Galactose-1-phosphate uridyl transferase N-terminal domain-containing protein</fullName>
    </recommendedName>
</protein>
<dbReference type="Pfam" id="PF01087">
    <property type="entry name" value="GalP_UDP_transf"/>
    <property type="match status" value="1"/>
</dbReference>
<dbReference type="SUPFAM" id="SSF54197">
    <property type="entry name" value="HIT-like"/>
    <property type="match status" value="2"/>
</dbReference>
<feature type="active site" description="Tele-UMP-histidine intermediate" evidence="4">
    <location>
        <position position="194"/>
    </location>
</feature>
<dbReference type="STRING" id="1802689.A3F25_02945"/>
<keyword evidence="2" id="KW-0548">Nucleotidyltransferase</keyword>
<dbReference type="AlphaFoldDB" id="A0A1F8G137"/>
<dbReference type="InterPro" id="IPR036265">
    <property type="entry name" value="HIT-like_sf"/>
</dbReference>
<dbReference type="InterPro" id="IPR005849">
    <property type="entry name" value="GalP_Utransf_N"/>
</dbReference>
<dbReference type="Proteomes" id="UP000177478">
    <property type="component" value="Unassembled WGS sequence"/>
</dbReference>
<feature type="domain" description="Galactose-1-phosphate uridyl transferase N-terminal" evidence="5">
    <location>
        <begin position="99"/>
        <end position="204"/>
    </location>
</feature>
<dbReference type="Gene3D" id="3.30.428.10">
    <property type="entry name" value="HIT-like"/>
    <property type="match status" value="2"/>
</dbReference>
<evidence type="ECO:0000256" key="4">
    <source>
        <dbReference type="PIRSR" id="PIRSR000808-1"/>
    </source>
</evidence>
<dbReference type="InterPro" id="IPR053177">
    <property type="entry name" value="ADP-glucose_phosphorylase"/>
</dbReference>
<dbReference type="EMBL" id="MGKD01000024">
    <property type="protein sequence ID" value="OGN19047.1"/>
    <property type="molecule type" value="Genomic_DNA"/>
</dbReference>
<sequence length="364" mass="40612">MLNEFRQDLVSGEWVLFATGRAKRPAARLAEAFGVAQAEIAPVFDKPGQVTEGIRQKAEDVKDKGNIGIGTACPFEDPEGHGNEVLKTYPGETNSETWFAKVAKNKFPAVIEGEAGPRQAVGPFSVTEGRGLHELVIYGDHDRQLHEYSAVELGRVFGIYQERYRAMAGYSTSKYVLIFHNKGTSAGASLVHPHSQIISIPILPPDVKRSIFGAQRFYSEHGQRVYDLMIDWEIKEARRIVYQTENFIAFCPFVSKTPYEVRIFSKTSHSHFEHCPIELLPELGEVVGKVLTAVDRTLPGADFNFFIHTAPVEKVNDADPHQYYSWHIEILPKLSLTGGFELGSGVTVNIIDPDQAAEEFRHAL</sequence>
<name>A0A1F8G137_9BACT</name>
<evidence type="ECO:0000313" key="7">
    <source>
        <dbReference type="Proteomes" id="UP000177478"/>
    </source>
</evidence>
<dbReference type="GO" id="GO:0006012">
    <property type="term" value="P:galactose metabolic process"/>
    <property type="evidence" value="ECO:0007669"/>
    <property type="project" value="InterPro"/>
</dbReference>
<reference evidence="6 7" key="1">
    <citation type="journal article" date="2016" name="Nat. Commun.">
        <title>Thousands of microbial genomes shed light on interconnected biogeochemical processes in an aquifer system.</title>
        <authorList>
            <person name="Anantharaman K."/>
            <person name="Brown C.T."/>
            <person name="Hug L.A."/>
            <person name="Sharon I."/>
            <person name="Castelle C.J."/>
            <person name="Probst A.J."/>
            <person name="Thomas B.C."/>
            <person name="Singh A."/>
            <person name="Wilkins M.J."/>
            <person name="Karaoz U."/>
            <person name="Brodie E.L."/>
            <person name="Williams K.H."/>
            <person name="Hubbard S.S."/>
            <person name="Banfield J.F."/>
        </authorList>
    </citation>
    <scope>NUCLEOTIDE SEQUENCE [LARGE SCALE GENOMIC DNA]</scope>
</reference>
<dbReference type="PANTHER" id="PTHR42763">
    <property type="entry name" value="ADP-GLUCOSE PHOSPHORYLASE"/>
    <property type="match status" value="1"/>
</dbReference>
<dbReference type="PIRSF" id="PIRSF000808">
    <property type="entry name" value="GalT"/>
    <property type="match status" value="1"/>
</dbReference>
<evidence type="ECO:0000256" key="3">
    <source>
        <dbReference type="ARBA" id="ARBA00023277"/>
    </source>
</evidence>